<dbReference type="Proteomes" id="UP000254866">
    <property type="component" value="Unassembled WGS sequence"/>
</dbReference>
<comment type="caution">
    <text evidence="6">The sequence shown here is derived from an EMBL/GenBank/DDBJ whole genome shotgun (WGS) entry which is preliminary data.</text>
</comment>
<comment type="similarity">
    <text evidence="2">Belongs to the ODC antizyme family.</text>
</comment>
<evidence type="ECO:0000256" key="5">
    <source>
        <dbReference type="ARBA" id="ARBA00022758"/>
    </source>
</evidence>
<dbReference type="GO" id="GO:0008073">
    <property type="term" value="F:ornithine decarboxylase inhibitor activity"/>
    <property type="evidence" value="ECO:0007669"/>
    <property type="project" value="InterPro"/>
</dbReference>
<keyword evidence="7" id="KW-1185">Reference proteome</keyword>
<dbReference type="Gene3D" id="3.40.630.60">
    <property type="match status" value="1"/>
</dbReference>
<comment type="subunit">
    <text evidence="3">Interacts with ODC and thereby sterically blocks ODC homodimerization.</text>
</comment>
<dbReference type="OrthoDB" id="5959761at2759"/>
<dbReference type="GO" id="GO:0005634">
    <property type="term" value="C:nucleus"/>
    <property type="evidence" value="ECO:0007669"/>
    <property type="project" value="TreeGrafter"/>
</dbReference>
<dbReference type="GO" id="GO:0005737">
    <property type="term" value="C:cytoplasm"/>
    <property type="evidence" value="ECO:0007669"/>
    <property type="project" value="TreeGrafter"/>
</dbReference>
<dbReference type="RefSeq" id="XP_031870267.1">
    <property type="nucleotide sequence ID" value="XM_032013667.1"/>
</dbReference>
<accession>A0A370TQ07</accession>
<keyword evidence="5" id="KW-0688">Ribosomal frameshifting</keyword>
<comment type="function">
    <text evidence="1">Ornithine decarboxylase (ODC) antizyme protein that negatively regulates ODC activity and intracellular polyamine biosynthesis in response to increased intracellular polyamine levels. Binds to ODC monomers, inhibiting the assembly of the functional ODC homodimer, and targets the monomers for ubiquitin-independent proteolytic destruction by the 26S proteasome.</text>
</comment>
<dbReference type="AlphaFoldDB" id="A0A370TQ07"/>
<dbReference type="InterPro" id="IPR016181">
    <property type="entry name" value="Acyl_CoA_acyltransferase"/>
</dbReference>
<evidence type="ECO:0000256" key="2">
    <source>
        <dbReference type="ARBA" id="ARBA00008796"/>
    </source>
</evidence>
<gene>
    <name evidence="6" type="ORF">BP5553_05044</name>
</gene>
<evidence type="ECO:0000256" key="3">
    <source>
        <dbReference type="ARBA" id="ARBA00011486"/>
    </source>
</evidence>
<evidence type="ECO:0000313" key="7">
    <source>
        <dbReference type="Proteomes" id="UP000254866"/>
    </source>
</evidence>
<dbReference type="SUPFAM" id="SSF55729">
    <property type="entry name" value="Acyl-CoA N-acyltransferases (Nat)"/>
    <property type="match status" value="1"/>
</dbReference>
<sequence length="296" mass="31839">MSPSKPNSYTSTSNCNGETVGHQTSILASAYCVDTSARLSGFQNNANIHPQITLLPAPAGPSGIPEVLGIQGIPAPPSSPPLAALTSANELALMSKSRGNDHTTGARRNGGRKEGAAYYIRGECERLFCETMKDVFLGEEGTSSSNGSFVMGADLHNAYPSPPNERRGAYDQSDYYGKTDVQDVDAWIEVWDYVGGASFRGFVGGNGENKSLFAFFDSAVIGRDLKQGLMALIELAETVFDVSQVVVCVDRSVPDVDRKAFLKSLRWVGFELVSLDLWGGGLDMTSDKWLFLGMEI</sequence>
<dbReference type="STRING" id="2656787.A0A370TQ07"/>
<dbReference type="InterPro" id="IPR002993">
    <property type="entry name" value="ODC_AZ"/>
</dbReference>
<proteinExistence type="inferred from homology"/>
<dbReference type="GeneID" id="43597893"/>
<protein>
    <recommendedName>
        <fullName evidence="4">Ornithine decarboxylase antizyme</fullName>
    </recommendedName>
</protein>
<reference evidence="6 7" key="1">
    <citation type="journal article" date="2018" name="IMA Fungus">
        <title>IMA Genome-F 9: Draft genome sequence of Annulohypoxylon stygium, Aspergillus mulundensis, Berkeleyomyces basicola (syn. Thielaviopsis basicola), Ceratocystis smalleyi, two Cercospora beticola strains, Coleophoma cylindrospora, Fusarium fracticaudum, Phialophora cf. hyalina, and Morchella septimelata.</title>
        <authorList>
            <person name="Wingfield B.D."/>
            <person name="Bills G.F."/>
            <person name="Dong Y."/>
            <person name="Huang W."/>
            <person name="Nel W.J."/>
            <person name="Swalarsk-Parry B.S."/>
            <person name="Vaghefi N."/>
            <person name="Wilken P.M."/>
            <person name="An Z."/>
            <person name="de Beer Z.W."/>
            <person name="De Vos L."/>
            <person name="Chen L."/>
            <person name="Duong T.A."/>
            <person name="Gao Y."/>
            <person name="Hammerbacher A."/>
            <person name="Kikkert J.R."/>
            <person name="Li Y."/>
            <person name="Li H."/>
            <person name="Li K."/>
            <person name="Li Q."/>
            <person name="Liu X."/>
            <person name="Ma X."/>
            <person name="Naidoo K."/>
            <person name="Pethybridge S.J."/>
            <person name="Sun J."/>
            <person name="Steenkamp E.T."/>
            <person name="van der Nest M.A."/>
            <person name="van Wyk S."/>
            <person name="Wingfield M.J."/>
            <person name="Xiong C."/>
            <person name="Yue Q."/>
            <person name="Zhang X."/>
        </authorList>
    </citation>
    <scope>NUCLEOTIDE SEQUENCE [LARGE SCALE GENOMIC DNA]</scope>
    <source>
        <strain evidence="6 7">BP 5553</strain>
    </source>
</reference>
<dbReference type="EMBL" id="NPIC01000003">
    <property type="protein sequence ID" value="RDL37611.1"/>
    <property type="molecule type" value="Genomic_DNA"/>
</dbReference>
<dbReference type="GO" id="GO:0075523">
    <property type="term" value="P:viral translational frameshifting"/>
    <property type="evidence" value="ECO:0007669"/>
    <property type="project" value="UniProtKB-KW"/>
</dbReference>
<dbReference type="Pfam" id="PF02100">
    <property type="entry name" value="ODC_AZ"/>
    <property type="match status" value="1"/>
</dbReference>
<dbReference type="PANTHER" id="PTHR10279">
    <property type="entry name" value="ORNITHINE DECARBOXYLASE ANTIZYME"/>
    <property type="match status" value="1"/>
</dbReference>
<name>A0A370TQ07_9HELO</name>
<dbReference type="GO" id="GO:0045732">
    <property type="term" value="P:positive regulation of protein catabolic process"/>
    <property type="evidence" value="ECO:0007669"/>
    <property type="project" value="TreeGrafter"/>
</dbReference>
<evidence type="ECO:0000256" key="1">
    <source>
        <dbReference type="ARBA" id="ARBA00002307"/>
    </source>
</evidence>
<evidence type="ECO:0000256" key="4">
    <source>
        <dbReference type="ARBA" id="ARBA00017712"/>
    </source>
</evidence>
<evidence type="ECO:0000313" key="6">
    <source>
        <dbReference type="EMBL" id="RDL37611.1"/>
    </source>
</evidence>
<dbReference type="PANTHER" id="PTHR10279:SF10">
    <property type="entry name" value="ORNITHINE DECARBOXYLASE ANTIZYME"/>
    <property type="match status" value="1"/>
</dbReference>
<organism evidence="6 7">
    <name type="scientific">Venustampulla echinocandica</name>
    <dbReference type="NCBI Taxonomy" id="2656787"/>
    <lineage>
        <taxon>Eukaryota</taxon>
        <taxon>Fungi</taxon>
        <taxon>Dikarya</taxon>
        <taxon>Ascomycota</taxon>
        <taxon>Pezizomycotina</taxon>
        <taxon>Leotiomycetes</taxon>
        <taxon>Helotiales</taxon>
        <taxon>Pleuroascaceae</taxon>
        <taxon>Venustampulla</taxon>
    </lineage>
</organism>
<dbReference type="InterPro" id="IPR038581">
    <property type="entry name" value="ODC_AZ_sf"/>
</dbReference>